<comment type="subcellular location">
    <subcellularLocation>
        <location evidence="1">Endomembrane system</location>
    </subcellularLocation>
</comment>
<feature type="disulfide bond" evidence="3">
    <location>
        <begin position="355"/>
        <end position="370"/>
    </location>
</feature>
<feature type="disulfide bond" evidence="3">
    <location>
        <begin position="279"/>
        <end position="294"/>
    </location>
</feature>
<feature type="disulfide bond" evidence="3">
    <location>
        <begin position="480"/>
        <end position="495"/>
    </location>
</feature>
<feature type="disulfide bond" evidence="3">
    <location>
        <begin position="518"/>
        <end position="533"/>
    </location>
</feature>
<dbReference type="CDD" id="cd00112">
    <property type="entry name" value="LDLa"/>
    <property type="match status" value="7"/>
</dbReference>
<sequence length="591" mass="63778">MAEEPIGRRVGPQTTLGVALNHALAFVGAYLCDRNMSRSAVAPIQNENEGIGDKIQSKMDAFREFVATSCCSCAGNLPSAAVVAIAALLLILLLALIPTIFLIADFASTAEKFSSSNLDLTKMAMRPSKSWPKVDKVPLPKDGFEDIHTISMDSLFPPNVSSCVGFGFSCTSSVHIVIPTSKRCDGVPDCPDGSDEENCRTCQTLFSCSTRLLESGDNKEKDAHHGNVVCLAANKLCDGVEHCIDGSDENKNGLCKETCEKDEHQCVGRKLCLPNSAVCNGILDCDDGSDEANCKSCHSGSLKCGDECVPASQICDGVAQCVDGSDEKNCDCKTCSGSKTVLCDDKTCIDRSAVCDGHDDCAQGMDERDCPGSCTTSNMRKDSDSTMVTCADGRQYLESEACSGEFDTCKRNCPNCDSKNTFKCPQEDLCLSKIKVCDGFDDCRNGEDEVGCSCNEIDAKDEAPFKCATQDKCIQATQVCDGVRDCFDWSDEQNCEQCPADSIRCPATRKCLPRLLRCNGVVDCEDGSDEEDCSCDECTVEHSNTYMCDSGTRCLRREDVCAPFSLCPNATRVDKAYCAVLSLSKNNKLPW</sequence>
<feature type="disulfide bond" evidence="3">
    <location>
        <begin position="343"/>
        <end position="361"/>
    </location>
</feature>
<dbReference type="Gene3D" id="4.10.400.10">
    <property type="entry name" value="Low-density Lipoprotein Receptor"/>
    <property type="match status" value="8"/>
</dbReference>
<dbReference type="GO" id="GO:0006898">
    <property type="term" value="P:receptor-mediated endocytosis"/>
    <property type="evidence" value="ECO:0007669"/>
    <property type="project" value="TreeGrafter"/>
</dbReference>
<feature type="transmembrane region" description="Helical" evidence="4">
    <location>
        <begin position="80"/>
        <end position="104"/>
    </location>
</feature>
<dbReference type="PRINTS" id="PR00261">
    <property type="entry name" value="LDLRECEPTOR"/>
</dbReference>
<feature type="disulfide bond" evidence="3">
    <location>
        <begin position="184"/>
        <end position="199"/>
    </location>
</feature>
<dbReference type="PANTHER" id="PTHR22722:SF14">
    <property type="entry name" value="MEGALIN, ISOFORM A"/>
    <property type="match status" value="1"/>
</dbReference>
<keyword evidence="2 3" id="KW-1015">Disulfide bond</keyword>
<keyword evidence="6" id="KW-1185">Reference proteome</keyword>
<dbReference type="SUPFAM" id="SSF57424">
    <property type="entry name" value="LDL receptor-like module"/>
    <property type="match status" value="7"/>
</dbReference>
<dbReference type="OrthoDB" id="10062665at2759"/>
<dbReference type="InterPro" id="IPR002172">
    <property type="entry name" value="LDrepeatLR_classA_rpt"/>
</dbReference>
<dbReference type="FunFam" id="4.10.400.10:FF:000234">
    <property type="entry name" value="LDL receptor repeat-containing protein egg-1"/>
    <property type="match status" value="1"/>
</dbReference>
<evidence type="ECO:0000256" key="2">
    <source>
        <dbReference type="ARBA" id="ARBA00023157"/>
    </source>
</evidence>
<dbReference type="PANTHER" id="PTHR22722">
    <property type="entry name" value="LOW-DENSITY LIPOPROTEIN RECEPTOR-RELATED PROTEIN 2-RELATED"/>
    <property type="match status" value="1"/>
</dbReference>
<dbReference type="Proteomes" id="UP000835052">
    <property type="component" value="Unassembled WGS sequence"/>
</dbReference>
<keyword evidence="4" id="KW-0472">Membrane</keyword>
<comment type="caution">
    <text evidence="5">The sequence shown here is derived from an EMBL/GenBank/DDBJ whole genome shotgun (WGS) entry which is preliminary data.</text>
</comment>
<protein>
    <submittedName>
        <fullName evidence="5">Uncharacterized protein</fullName>
    </submittedName>
</protein>
<evidence type="ECO:0000256" key="3">
    <source>
        <dbReference type="PROSITE-ProRule" id="PRU00124"/>
    </source>
</evidence>
<dbReference type="EMBL" id="CAJGYM010000001">
    <property type="protein sequence ID" value="CAD6184413.1"/>
    <property type="molecule type" value="Genomic_DNA"/>
</dbReference>
<comment type="caution">
    <text evidence="3">Lacks conserved residue(s) required for the propagation of feature annotation.</text>
</comment>
<keyword evidence="4" id="KW-0812">Transmembrane</keyword>
<dbReference type="GO" id="GO:0043235">
    <property type="term" value="C:receptor complex"/>
    <property type="evidence" value="ECO:0007669"/>
    <property type="project" value="TreeGrafter"/>
</dbReference>
<keyword evidence="4" id="KW-1133">Transmembrane helix</keyword>
<dbReference type="PROSITE" id="PS50068">
    <property type="entry name" value="LDLRA_2"/>
    <property type="match status" value="8"/>
</dbReference>
<dbReference type="InterPro" id="IPR051221">
    <property type="entry name" value="LDLR-related"/>
</dbReference>
<feature type="disulfide bond" evidence="3">
    <location>
        <begin position="437"/>
        <end position="452"/>
    </location>
</feature>
<dbReference type="GO" id="GO:0042562">
    <property type="term" value="F:hormone binding"/>
    <property type="evidence" value="ECO:0007669"/>
    <property type="project" value="TreeGrafter"/>
</dbReference>
<evidence type="ECO:0000313" key="5">
    <source>
        <dbReference type="EMBL" id="CAD6184413.1"/>
    </source>
</evidence>
<dbReference type="InterPro" id="IPR036055">
    <property type="entry name" value="LDL_receptor-like_sf"/>
</dbReference>
<organism evidence="5 6">
    <name type="scientific">Caenorhabditis auriculariae</name>
    <dbReference type="NCBI Taxonomy" id="2777116"/>
    <lineage>
        <taxon>Eukaryota</taxon>
        <taxon>Metazoa</taxon>
        <taxon>Ecdysozoa</taxon>
        <taxon>Nematoda</taxon>
        <taxon>Chromadorea</taxon>
        <taxon>Rhabditida</taxon>
        <taxon>Rhabditina</taxon>
        <taxon>Rhabditomorpha</taxon>
        <taxon>Rhabditoidea</taxon>
        <taxon>Rhabditidae</taxon>
        <taxon>Peloderinae</taxon>
        <taxon>Caenorhabditis</taxon>
    </lineage>
</organism>
<dbReference type="SMART" id="SM00192">
    <property type="entry name" value="LDLa"/>
    <property type="match status" value="8"/>
</dbReference>
<dbReference type="Pfam" id="PF00057">
    <property type="entry name" value="Ldl_recept_a"/>
    <property type="match status" value="7"/>
</dbReference>
<name>A0A8S1GPA6_9PELO</name>
<feature type="disulfide bond" evidence="3">
    <location>
        <begin position="315"/>
        <end position="330"/>
    </location>
</feature>
<dbReference type="GO" id="GO:0012505">
    <property type="term" value="C:endomembrane system"/>
    <property type="evidence" value="ECO:0007669"/>
    <property type="project" value="UniProtKB-SubCell"/>
</dbReference>
<dbReference type="GO" id="GO:0016324">
    <property type="term" value="C:apical plasma membrane"/>
    <property type="evidence" value="ECO:0007669"/>
    <property type="project" value="TreeGrafter"/>
</dbReference>
<evidence type="ECO:0000256" key="4">
    <source>
        <dbReference type="SAM" id="Phobius"/>
    </source>
</evidence>
<reference evidence="5" key="1">
    <citation type="submission" date="2020-10" db="EMBL/GenBank/DDBJ databases">
        <authorList>
            <person name="Kikuchi T."/>
        </authorList>
    </citation>
    <scope>NUCLEOTIDE SEQUENCE</scope>
    <source>
        <strain evidence="5">NKZ352</strain>
    </source>
</reference>
<proteinExistence type="predicted"/>
<evidence type="ECO:0000313" key="6">
    <source>
        <dbReference type="Proteomes" id="UP000835052"/>
    </source>
</evidence>
<dbReference type="AlphaFoldDB" id="A0A8S1GPA6"/>
<accession>A0A8S1GPA6</accession>
<gene>
    <name evidence="5" type="ORF">CAUJ_LOCUS332</name>
</gene>
<evidence type="ECO:0000256" key="1">
    <source>
        <dbReference type="ARBA" id="ARBA00004308"/>
    </source>
</evidence>